<dbReference type="Proteomes" id="UP000887013">
    <property type="component" value="Unassembled WGS sequence"/>
</dbReference>
<reference evidence="2" key="1">
    <citation type="submission" date="2020-08" db="EMBL/GenBank/DDBJ databases">
        <title>Multicomponent nature underlies the extraordinary mechanical properties of spider dragline silk.</title>
        <authorList>
            <person name="Kono N."/>
            <person name="Nakamura H."/>
            <person name="Mori M."/>
            <person name="Yoshida Y."/>
            <person name="Ohtoshi R."/>
            <person name="Malay A.D."/>
            <person name="Moran D.A.P."/>
            <person name="Tomita M."/>
            <person name="Numata K."/>
            <person name="Arakawa K."/>
        </authorList>
    </citation>
    <scope>NUCLEOTIDE SEQUENCE</scope>
</reference>
<dbReference type="GO" id="GO:0003830">
    <property type="term" value="F:beta-1,4-mannosylglycoprotein 4-beta-N-acetylglucosaminyltransferase activity"/>
    <property type="evidence" value="ECO:0007669"/>
    <property type="project" value="InterPro"/>
</dbReference>
<dbReference type="InterPro" id="IPR006813">
    <property type="entry name" value="Glyco_trans_17"/>
</dbReference>
<keyword evidence="1" id="KW-1133">Transmembrane helix</keyword>
<dbReference type="GO" id="GO:0006044">
    <property type="term" value="P:N-acetylglucosamine metabolic process"/>
    <property type="evidence" value="ECO:0007669"/>
    <property type="project" value="TreeGrafter"/>
</dbReference>
<dbReference type="PANTHER" id="PTHR12224:SF0">
    <property type="entry name" value="BETA-1,4-MANNOSYL-GLYCOPROTEIN 4-BETA-N-ACETYLGLUCOSAMINYLTRANSFERASE"/>
    <property type="match status" value="1"/>
</dbReference>
<dbReference type="EMBL" id="BMAW01088650">
    <property type="protein sequence ID" value="GFS35848.1"/>
    <property type="molecule type" value="Genomic_DNA"/>
</dbReference>
<keyword evidence="1" id="KW-0472">Membrane</keyword>
<dbReference type="GO" id="GO:0016020">
    <property type="term" value="C:membrane"/>
    <property type="evidence" value="ECO:0007669"/>
    <property type="project" value="InterPro"/>
</dbReference>
<evidence type="ECO:0000313" key="3">
    <source>
        <dbReference type="Proteomes" id="UP000887013"/>
    </source>
</evidence>
<dbReference type="AlphaFoldDB" id="A0A8X6I8U0"/>
<keyword evidence="1" id="KW-0812">Transmembrane</keyword>
<gene>
    <name evidence="2" type="primary">Mgat3</name>
    <name evidence="2" type="ORF">NPIL_49091</name>
</gene>
<dbReference type="OrthoDB" id="6474464at2759"/>
<protein>
    <submittedName>
        <fullName evidence="2">Beta-1,4-mannosyl-glycoprotein 4-beta-N-acetylglucosaminyltransferase</fullName>
    </submittedName>
</protein>
<comment type="caution">
    <text evidence="2">The sequence shown here is derived from an EMBL/GenBank/DDBJ whole genome shotgun (WGS) entry which is preliminary data.</text>
</comment>
<name>A0A8X6I8U0_NEPPI</name>
<keyword evidence="3" id="KW-1185">Reference proteome</keyword>
<proteinExistence type="predicted"/>
<evidence type="ECO:0000256" key="1">
    <source>
        <dbReference type="SAM" id="Phobius"/>
    </source>
</evidence>
<sequence>MEKEDKCSGCLPFAPRIKKKVLFVLVLLAIVSWFVFYDSCYLSHFNVSSKLNKVKPIYAPIYNVPFFRIPLLSDKDMTIFYIEIISNVWCLKLGTDLIKSKVKGKCVCVNSWFGLDCGIPAAVWKSSFLQEGKNTGVEIRRRKKPRRIIVFFAVDDHSDLLDINIQSAFLAVDLFLTIEEKNHYPSILNLVKEGYLAEYQSKIIPVQLNKSFVTEKEDQWSVFMLSELWKVGWKRLSDFRPDDIFLFSHVSSIISKDVLLFLKLYDGFPEPFIFELRPLLFKFWRQMKSNSSNSKFVPFIPIGCTFQYMVSMCDYEIVNFFSNSCVNDLQHIKVFEKNFWSLKNWSIGNTYIPSGWQCNLCCQNECIKRNIDRYRKNGSTSLPLRYILGNASVIEHFIERNDFYNNKDLFFEIIPPSDMFFAPEIVLNNEQYLHLID</sequence>
<evidence type="ECO:0000313" key="2">
    <source>
        <dbReference type="EMBL" id="GFS35848.1"/>
    </source>
</evidence>
<feature type="transmembrane region" description="Helical" evidence="1">
    <location>
        <begin position="21"/>
        <end position="37"/>
    </location>
</feature>
<dbReference type="PANTHER" id="PTHR12224">
    <property type="entry name" value="BETA-1,4-MANNOSYL-GLYCOPROTEIN BETA-1,4-N-ACETYLGLUCOSAMINYL-TRANSFERASE"/>
    <property type="match status" value="1"/>
</dbReference>
<accession>A0A8X6I8U0</accession>
<organism evidence="2 3">
    <name type="scientific">Nephila pilipes</name>
    <name type="common">Giant wood spider</name>
    <name type="synonym">Nephila maculata</name>
    <dbReference type="NCBI Taxonomy" id="299642"/>
    <lineage>
        <taxon>Eukaryota</taxon>
        <taxon>Metazoa</taxon>
        <taxon>Ecdysozoa</taxon>
        <taxon>Arthropoda</taxon>
        <taxon>Chelicerata</taxon>
        <taxon>Arachnida</taxon>
        <taxon>Araneae</taxon>
        <taxon>Araneomorphae</taxon>
        <taxon>Entelegynae</taxon>
        <taxon>Araneoidea</taxon>
        <taxon>Nephilidae</taxon>
        <taxon>Nephila</taxon>
    </lineage>
</organism>